<feature type="coiled-coil region" evidence="8">
    <location>
        <begin position="172"/>
        <end position="230"/>
    </location>
</feature>
<evidence type="ECO:0000256" key="8">
    <source>
        <dbReference type="SAM" id="Coils"/>
    </source>
</evidence>
<reference evidence="12" key="1">
    <citation type="journal article" date="2019" name="Int. J. Syst. Evol. Microbiol.">
        <title>The Global Catalogue of Microorganisms (GCM) 10K type strain sequencing project: providing services to taxonomists for standard genome sequencing and annotation.</title>
        <authorList>
            <consortium name="The Broad Institute Genomics Platform"/>
            <consortium name="The Broad Institute Genome Sequencing Center for Infectious Disease"/>
            <person name="Wu L."/>
            <person name="Ma J."/>
        </authorList>
    </citation>
    <scope>NUCLEOTIDE SEQUENCE [LARGE SCALE GENOMIC DNA]</scope>
    <source>
        <strain evidence="12">KCTC 52640</strain>
    </source>
</reference>
<dbReference type="Pfam" id="PF02321">
    <property type="entry name" value="OEP"/>
    <property type="match status" value="2"/>
</dbReference>
<feature type="signal peptide" evidence="10">
    <location>
        <begin position="1"/>
        <end position="28"/>
    </location>
</feature>
<keyword evidence="4" id="KW-0812">Transmembrane</keyword>
<evidence type="ECO:0000256" key="9">
    <source>
        <dbReference type="SAM" id="MobiDB-lite"/>
    </source>
</evidence>
<name>A0ABV7ENE8_9GAMM</name>
<keyword evidence="7" id="KW-0354">Hemolysis</keyword>
<evidence type="ECO:0000256" key="6">
    <source>
        <dbReference type="ARBA" id="ARBA00023237"/>
    </source>
</evidence>
<comment type="caution">
    <text evidence="11">The sequence shown here is derived from an EMBL/GenBank/DDBJ whole genome shotgun (WGS) entry which is preliminary data.</text>
</comment>
<keyword evidence="10" id="KW-0732">Signal</keyword>
<gene>
    <name evidence="11" type="ORF">ACFOSU_10130</name>
</gene>
<dbReference type="PIRSF" id="PIRSF001892">
    <property type="entry name" value="CyaE"/>
    <property type="match status" value="1"/>
</dbReference>
<dbReference type="EMBL" id="JBHRSS010000003">
    <property type="protein sequence ID" value="MFC3104253.1"/>
    <property type="molecule type" value="Genomic_DNA"/>
</dbReference>
<evidence type="ECO:0000256" key="7">
    <source>
        <dbReference type="PIRNR" id="PIRNR001892"/>
    </source>
</evidence>
<dbReference type="InterPro" id="IPR051906">
    <property type="entry name" value="TolC-like"/>
</dbReference>
<dbReference type="NCBIfam" id="TIGR01844">
    <property type="entry name" value="type_I_sec_TolC"/>
    <property type="match status" value="1"/>
</dbReference>
<keyword evidence="5 7" id="KW-0472">Membrane</keyword>
<keyword evidence="6 7" id="KW-0998">Cell outer membrane</keyword>
<evidence type="ECO:0000256" key="2">
    <source>
        <dbReference type="ARBA" id="ARBA00022448"/>
    </source>
</evidence>
<dbReference type="Gene3D" id="1.20.1600.10">
    <property type="entry name" value="Outer membrane efflux proteins (OEP)"/>
    <property type="match status" value="1"/>
</dbReference>
<comment type="function">
    <text evidence="7">CyaE is necessary for transport of calmodulin-sensitive adenylate cyclase-hemolysin (cyclolysin).</text>
</comment>
<protein>
    <recommendedName>
        <fullName evidence="7">Protein CyaE</fullName>
    </recommendedName>
</protein>
<proteinExistence type="inferred from homology"/>
<feature type="chain" id="PRO_5045926670" description="Protein CyaE" evidence="10">
    <location>
        <begin position="29"/>
        <end position="513"/>
    </location>
</feature>
<dbReference type="PANTHER" id="PTHR30026:SF20">
    <property type="entry name" value="OUTER MEMBRANE PROTEIN TOLC"/>
    <property type="match status" value="1"/>
</dbReference>
<evidence type="ECO:0000313" key="12">
    <source>
        <dbReference type="Proteomes" id="UP001595462"/>
    </source>
</evidence>
<dbReference type="SUPFAM" id="SSF56954">
    <property type="entry name" value="Outer membrane efflux proteins (OEP)"/>
    <property type="match status" value="1"/>
</dbReference>
<evidence type="ECO:0000256" key="10">
    <source>
        <dbReference type="SAM" id="SignalP"/>
    </source>
</evidence>
<dbReference type="InterPro" id="IPR028351">
    <property type="entry name" value="CyaE"/>
</dbReference>
<organism evidence="11 12">
    <name type="scientific">Salinisphaera aquimarina</name>
    <dbReference type="NCBI Taxonomy" id="2094031"/>
    <lineage>
        <taxon>Bacteria</taxon>
        <taxon>Pseudomonadati</taxon>
        <taxon>Pseudomonadota</taxon>
        <taxon>Gammaproteobacteria</taxon>
        <taxon>Salinisphaerales</taxon>
        <taxon>Salinisphaeraceae</taxon>
        <taxon>Salinisphaera</taxon>
    </lineage>
</organism>
<sequence>MIHRNLLRLAALCSIGVVMATTALPASAAQNLLDTYDQALRNDTDLLTAKAEAGAAGARYRQARGQLLPNLSASAAYTDVTQDQTFESPGGGDAAAGGGLFGGGGGGKTSSTQNSYSLNLNQPLFNWTAWQNKDAAAARSDQARLSLSAAEQDLIVRVAQAYFDVLAARDALQSAREQQRSIQSQLDRANAAYEAGLDPITDQQEAQSSLDSAEIDAISAENDLASARDALIALTGRAPALLSVIDETEAMPATANDSGARDREGWLDAALVNSPTVASANAAWRAARQDISAQRGGHFPTVDLVGSIGRQEQLFPFGAGGGQANLINETQSIGVQLELPLFAGGATTAAVSEAQYNAEQARLDLIGARRQLLIDINNAYRGVATTARRLHALDRAIDSGQTALDAAQAGYHLGNRTILDVIDAQITLVQRRADRKQAWYDHAIARLQLRQAAGVLDFNELARINARLHGPDTRTMPAGFTEQPRTDDCGRRSLMYSDNARCHSGAAGLTGSP</sequence>
<evidence type="ECO:0000256" key="5">
    <source>
        <dbReference type="ARBA" id="ARBA00023136"/>
    </source>
</evidence>
<evidence type="ECO:0000256" key="4">
    <source>
        <dbReference type="ARBA" id="ARBA00022692"/>
    </source>
</evidence>
<dbReference type="InterPro" id="IPR003423">
    <property type="entry name" value="OMP_efflux"/>
</dbReference>
<keyword evidence="3" id="KW-1134">Transmembrane beta strand</keyword>
<keyword evidence="8" id="KW-0175">Coiled coil</keyword>
<feature type="region of interest" description="Disordered" evidence="9">
    <location>
        <begin position="83"/>
        <end position="114"/>
    </location>
</feature>
<dbReference type="InterPro" id="IPR010130">
    <property type="entry name" value="T1SS_OMP_TolC"/>
</dbReference>
<dbReference type="RefSeq" id="WP_380689051.1">
    <property type="nucleotide sequence ID" value="NZ_JBHRSS010000003.1"/>
</dbReference>
<dbReference type="PANTHER" id="PTHR30026">
    <property type="entry name" value="OUTER MEMBRANE PROTEIN TOLC"/>
    <property type="match status" value="1"/>
</dbReference>
<keyword evidence="2 7" id="KW-0813">Transport</keyword>
<evidence type="ECO:0000313" key="11">
    <source>
        <dbReference type="EMBL" id="MFC3104253.1"/>
    </source>
</evidence>
<keyword evidence="7" id="KW-0204">Cytolysis</keyword>
<evidence type="ECO:0000256" key="3">
    <source>
        <dbReference type="ARBA" id="ARBA00022452"/>
    </source>
</evidence>
<dbReference type="Proteomes" id="UP001595462">
    <property type="component" value="Unassembled WGS sequence"/>
</dbReference>
<accession>A0ABV7ENE8</accession>
<comment type="similarity">
    <text evidence="1 7">Belongs to the outer membrane factor (OMF) (TC 1.B.17) family.</text>
</comment>
<feature type="compositionally biased region" description="Gly residues" evidence="9">
    <location>
        <begin position="89"/>
        <end position="108"/>
    </location>
</feature>
<keyword evidence="12" id="KW-1185">Reference proteome</keyword>
<comment type="subcellular location">
    <subcellularLocation>
        <location evidence="7">Cell outer membrane</location>
        <topology evidence="7">Peripheral membrane protein</topology>
    </subcellularLocation>
</comment>
<evidence type="ECO:0000256" key="1">
    <source>
        <dbReference type="ARBA" id="ARBA00007613"/>
    </source>
</evidence>